<feature type="domain" description="RRM" evidence="8">
    <location>
        <begin position="36"/>
        <end position="114"/>
    </location>
</feature>
<dbReference type="GO" id="GO:0071011">
    <property type="term" value="C:precatalytic spliceosome"/>
    <property type="evidence" value="ECO:0000318"/>
    <property type="project" value="GO_Central"/>
</dbReference>
<name>A0A2K1IYK7_PHYPA</name>
<keyword evidence="3 6" id="KW-0862">Zinc</keyword>
<dbReference type="EnsemblPlants" id="Pp3c19_15660V3.1">
    <property type="protein sequence ID" value="Pp3c19_15660V3.1"/>
    <property type="gene ID" value="Pp3c19_15660"/>
</dbReference>
<feature type="domain" description="C3H1-type" evidence="9">
    <location>
        <begin position="130"/>
        <end position="157"/>
    </location>
</feature>
<keyword evidence="4 5" id="KW-0694">RNA-binding</keyword>
<keyword evidence="2 6" id="KW-0863">Zinc-finger</keyword>
<evidence type="ECO:0000256" key="5">
    <source>
        <dbReference type="PROSITE-ProRule" id="PRU00176"/>
    </source>
</evidence>
<dbReference type="SMART" id="SM00360">
    <property type="entry name" value="RRM"/>
    <property type="match status" value="1"/>
</dbReference>
<dbReference type="SUPFAM" id="SSF54928">
    <property type="entry name" value="RNA-binding domain, RBD"/>
    <property type="match status" value="1"/>
</dbReference>
<organism evidence="10">
    <name type="scientific">Physcomitrium patens</name>
    <name type="common">Spreading-leaved earth moss</name>
    <name type="synonym">Physcomitrella patens</name>
    <dbReference type="NCBI Taxonomy" id="3218"/>
    <lineage>
        <taxon>Eukaryota</taxon>
        <taxon>Viridiplantae</taxon>
        <taxon>Streptophyta</taxon>
        <taxon>Embryophyta</taxon>
        <taxon>Bryophyta</taxon>
        <taxon>Bryophytina</taxon>
        <taxon>Bryopsida</taxon>
        <taxon>Funariidae</taxon>
        <taxon>Funariales</taxon>
        <taxon>Funariaceae</taxon>
        <taxon>Physcomitrium</taxon>
    </lineage>
</organism>
<dbReference type="EnsemblPlants" id="Pp3c19_15660V3.2">
    <property type="protein sequence ID" value="Pp3c19_15660V3.2"/>
    <property type="gene ID" value="Pp3c19_15660"/>
</dbReference>
<dbReference type="InterPro" id="IPR036855">
    <property type="entry name" value="Znf_CCCH_sf"/>
</dbReference>
<dbReference type="InterPro" id="IPR012677">
    <property type="entry name" value="Nucleotide-bd_a/b_plait_sf"/>
</dbReference>
<dbReference type="CDD" id="cd12411">
    <property type="entry name" value="RRM_ist3_like"/>
    <property type="match status" value="1"/>
</dbReference>
<dbReference type="Pfam" id="PF00642">
    <property type="entry name" value="zf-CCCH"/>
    <property type="match status" value="2"/>
</dbReference>
<dbReference type="InterPro" id="IPR000571">
    <property type="entry name" value="Znf_CCCH"/>
</dbReference>
<feature type="zinc finger region" description="C3H1-type" evidence="6">
    <location>
        <begin position="130"/>
        <end position="157"/>
    </location>
</feature>
<evidence type="ECO:0000256" key="1">
    <source>
        <dbReference type="ARBA" id="ARBA00022723"/>
    </source>
</evidence>
<evidence type="ECO:0000256" key="6">
    <source>
        <dbReference type="PROSITE-ProRule" id="PRU00723"/>
    </source>
</evidence>
<feature type="compositionally biased region" description="Basic and acidic residues" evidence="7">
    <location>
        <begin position="250"/>
        <end position="264"/>
    </location>
</feature>
<evidence type="ECO:0000256" key="2">
    <source>
        <dbReference type="ARBA" id="ARBA00022771"/>
    </source>
</evidence>
<dbReference type="STRING" id="3218.A0A2K1IYK7"/>
<proteinExistence type="predicted"/>
<dbReference type="GeneID" id="112295796"/>
<dbReference type="SMART" id="SM00356">
    <property type="entry name" value="ZnF_C3H1"/>
    <property type="match status" value="2"/>
</dbReference>
<feature type="region of interest" description="Disordered" evidence="7">
    <location>
        <begin position="226"/>
        <end position="397"/>
    </location>
</feature>
<dbReference type="InterPro" id="IPR045844">
    <property type="entry name" value="RRM_Ist3-like"/>
</dbReference>
<feature type="compositionally biased region" description="Basic and acidic residues" evidence="7">
    <location>
        <begin position="226"/>
        <end position="237"/>
    </location>
</feature>
<evidence type="ECO:0000313" key="12">
    <source>
        <dbReference type="Proteomes" id="UP000006727"/>
    </source>
</evidence>
<feature type="compositionally biased region" description="Basic and acidic residues" evidence="7">
    <location>
        <begin position="168"/>
        <end position="188"/>
    </location>
</feature>
<reference evidence="11" key="3">
    <citation type="submission" date="2020-12" db="UniProtKB">
        <authorList>
            <consortium name="EnsemblPlants"/>
        </authorList>
    </citation>
    <scope>IDENTIFICATION</scope>
</reference>
<dbReference type="GO" id="GO:0008270">
    <property type="term" value="F:zinc ion binding"/>
    <property type="evidence" value="ECO:0007669"/>
    <property type="project" value="UniProtKB-KW"/>
</dbReference>
<dbReference type="GO" id="GO:0000976">
    <property type="term" value="F:transcription cis-regulatory region binding"/>
    <property type="evidence" value="ECO:0007669"/>
    <property type="project" value="EnsemblPlants"/>
</dbReference>
<dbReference type="Pfam" id="PF00076">
    <property type="entry name" value="RRM_1"/>
    <property type="match status" value="1"/>
</dbReference>
<feature type="zinc finger region" description="C3H1-type" evidence="6">
    <location>
        <begin position="209"/>
        <end position="236"/>
    </location>
</feature>
<dbReference type="GO" id="GO:0003723">
    <property type="term" value="F:RNA binding"/>
    <property type="evidence" value="ECO:0007669"/>
    <property type="project" value="UniProtKB-UniRule"/>
</dbReference>
<dbReference type="Gene3D" id="4.10.1000.10">
    <property type="entry name" value="Zinc finger, CCCH-type"/>
    <property type="match status" value="2"/>
</dbReference>
<feature type="compositionally biased region" description="Basic and acidic residues" evidence="7">
    <location>
        <begin position="275"/>
        <end position="397"/>
    </location>
</feature>
<reference evidence="10 12" key="2">
    <citation type="journal article" date="2018" name="Plant J.">
        <title>The Physcomitrella patens chromosome-scale assembly reveals moss genome structure and evolution.</title>
        <authorList>
            <person name="Lang D."/>
            <person name="Ullrich K.K."/>
            <person name="Murat F."/>
            <person name="Fuchs J."/>
            <person name="Jenkins J."/>
            <person name="Haas F.B."/>
            <person name="Piednoel M."/>
            <person name="Gundlach H."/>
            <person name="Van Bel M."/>
            <person name="Meyberg R."/>
            <person name="Vives C."/>
            <person name="Morata J."/>
            <person name="Symeonidi A."/>
            <person name="Hiss M."/>
            <person name="Muchero W."/>
            <person name="Kamisugi Y."/>
            <person name="Saleh O."/>
            <person name="Blanc G."/>
            <person name="Decker E.L."/>
            <person name="van Gessel N."/>
            <person name="Grimwood J."/>
            <person name="Hayes R.D."/>
            <person name="Graham S.W."/>
            <person name="Gunter L.E."/>
            <person name="McDaniel S.F."/>
            <person name="Hoernstein S.N.W."/>
            <person name="Larsson A."/>
            <person name="Li F.W."/>
            <person name="Perroud P.F."/>
            <person name="Phillips J."/>
            <person name="Ranjan P."/>
            <person name="Rokshar D.S."/>
            <person name="Rothfels C.J."/>
            <person name="Schneider L."/>
            <person name="Shu S."/>
            <person name="Stevenson D.W."/>
            <person name="Thummler F."/>
            <person name="Tillich M."/>
            <person name="Villarreal Aguilar J.C."/>
            <person name="Widiez T."/>
            <person name="Wong G.K."/>
            <person name="Wymore A."/>
            <person name="Zhang Y."/>
            <person name="Zimmer A.D."/>
            <person name="Quatrano R.S."/>
            <person name="Mayer K.F.X."/>
            <person name="Goodstein D."/>
            <person name="Casacuberta J.M."/>
            <person name="Vandepoele K."/>
            <person name="Reski R."/>
            <person name="Cuming A.C."/>
            <person name="Tuskan G.A."/>
            <person name="Maumus F."/>
            <person name="Salse J."/>
            <person name="Schmutz J."/>
            <person name="Rensing S.A."/>
        </authorList>
    </citation>
    <scope>NUCLEOTIDE SEQUENCE [LARGE SCALE GENOMIC DNA]</scope>
    <source>
        <strain evidence="11 12">cv. Gransden 2004</strain>
    </source>
</reference>
<protein>
    <submittedName>
        <fullName evidence="10 11">Uncharacterized protein</fullName>
    </submittedName>
</protein>
<dbReference type="KEGG" id="ppp:112295796"/>
<keyword evidence="1 6" id="KW-0479">Metal-binding</keyword>
<evidence type="ECO:0000259" key="8">
    <source>
        <dbReference type="PROSITE" id="PS50102"/>
    </source>
</evidence>
<dbReference type="RefSeq" id="XP_024403512.1">
    <property type="nucleotide sequence ID" value="XM_024547744.2"/>
</dbReference>
<evidence type="ECO:0000259" key="9">
    <source>
        <dbReference type="PROSITE" id="PS50103"/>
    </source>
</evidence>
<dbReference type="GO" id="GO:0016607">
    <property type="term" value="C:nuclear speck"/>
    <property type="evidence" value="ECO:0007669"/>
    <property type="project" value="EnsemblPlants"/>
</dbReference>
<feature type="domain" description="C3H1-type" evidence="9">
    <location>
        <begin position="209"/>
        <end position="236"/>
    </location>
</feature>
<dbReference type="OrthoDB" id="2573941at2759"/>
<dbReference type="PANTHER" id="PTHR45880">
    <property type="entry name" value="RNA-BINDING MOTIF PROTEIN, X-LINKED 2"/>
    <property type="match status" value="1"/>
</dbReference>
<sequence>MNPLTQVKNTQKITAREQAIGISDEGSWHAKYKDSAYIYVGGLSFGLTEGDVLAVFAQYGEVVDVNLVRDKATGKSKGFAFLAYEDQRSTVLAVDNLNGARVDSRIIKVDHVSDYKRKLEEDEEEKQRKREERGVCYAFQRGECKRGDDCKFSHDEQRNSNTGWGEGGSRKDGGSWKHDQFDGSMKEAGRRIQMLSTKRNDDGMNEREDKPRGVCYAFQRGECNRGDGCKFAHDEQRNGNTGRGGSGAGSKHDQFDGSMKEAIRRSNLASTKRSSSPERTGREKEKLMKPPDDRRGRDGAHRSKDSDRGEQRRDDGSRRRDNDREDRGRDQDPKELDRRGRRDDADRDGRDRRDDRRNALRDWDDESRDRSRDVKKDRERIDRGDDGRDERAVRLRR</sequence>
<dbReference type="OMA" id="SWHDQYS"/>
<evidence type="ECO:0000256" key="7">
    <source>
        <dbReference type="SAM" id="MobiDB-lite"/>
    </source>
</evidence>
<dbReference type="InterPro" id="IPR035979">
    <property type="entry name" value="RBD_domain_sf"/>
</dbReference>
<dbReference type="SUPFAM" id="SSF90229">
    <property type="entry name" value="CCCH zinc finger"/>
    <property type="match status" value="2"/>
</dbReference>
<evidence type="ECO:0000313" key="11">
    <source>
        <dbReference type="EnsemblPlants" id="Pp3c19_15660V3.1"/>
    </source>
</evidence>
<evidence type="ECO:0000256" key="3">
    <source>
        <dbReference type="ARBA" id="ARBA00022833"/>
    </source>
</evidence>
<feature type="region of interest" description="Disordered" evidence="7">
    <location>
        <begin position="150"/>
        <end position="188"/>
    </location>
</feature>
<dbReference type="Proteomes" id="UP000006727">
    <property type="component" value="Chromosome 19"/>
</dbReference>
<accession>A0A2K1IYK7</accession>
<dbReference type="GO" id="GO:0005686">
    <property type="term" value="C:U2 snRNP"/>
    <property type="evidence" value="ECO:0000318"/>
    <property type="project" value="GO_Central"/>
</dbReference>
<reference evidence="10 12" key="1">
    <citation type="journal article" date="2008" name="Science">
        <title>The Physcomitrella genome reveals evolutionary insights into the conquest of land by plants.</title>
        <authorList>
            <person name="Rensing S."/>
            <person name="Lang D."/>
            <person name="Zimmer A."/>
            <person name="Terry A."/>
            <person name="Salamov A."/>
            <person name="Shapiro H."/>
            <person name="Nishiyama T."/>
            <person name="Perroud P.-F."/>
            <person name="Lindquist E."/>
            <person name="Kamisugi Y."/>
            <person name="Tanahashi T."/>
            <person name="Sakakibara K."/>
            <person name="Fujita T."/>
            <person name="Oishi K."/>
            <person name="Shin-I T."/>
            <person name="Kuroki Y."/>
            <person name="Toyoda A."/>
            <person name="Suzuki Y."/>
            <person name="Hashimoto A."/>
            <person name="Yamaguchi K."/>
            <person name="Sugano A."/>
            <person name="Kohara Y."/>
            <person name="Fujiyama A."/>
            <person name="Anterola A."/>
            <person name="Aoki S."/>
            <person name="Ashton N."/>
            <person name="Barbazuk W.B."/>
            <person name="Barker E."/>
            <person name="Bennetzen J."/>
            <person name="Bezanilla M."/>
            <person name="Blankenship R."/>
            <person name="Cho S.H."/>
            <person name="Dutcher S."/>
            <person name="Estelle M."/>
            <person name="Fawcett J.A."/>
            <person name="Gundlach H."/>
            <person name="Hanada K."/>
            <person name="Heyl A."/>
            <person name="Hicks K.A."/>
            <person name="Hugh J."/>
            <person name="Lohr M."/>
            <person name="Mayer K."/>
            <person name="Melkozernov A."/>
            <person name="Murata T."/>
            <person name="Nelson D."/>
            <person name="Pils B."/>
            <person name="Prigge M."/>
            <person name="Reiss B."/>
            <person name="Renner T."/>
            <person name="Rombauts S."/>
            <person name="Rushton P."/>
            <person name="Sanderfoot A."/>
            <person name="Schween G."/>
            <person name="Shiu S.-H."/>
            <person name="Stueber K."/>
            <person name="Theodoulou F.L."/>
            <person name="Tu H."/>
            <person name="Van de Peer Y."/>
            <person name="Verrier P.J."/>
            <person name="Waters E."/>
            <person name="Wood A."/>
            <person name="Yang L."/>
            <person name="Cove D."/>
            <person name="Cuming A."/>
            <person name="Hasebe M."/>
            <person name="Lucas S."/>
            <person name="Mishler D.B."/>
            <person name="Reski R."/>
            <person name="Grigoriev I."/>
            <person name="Quatrano R.S."/>
            <person name="Boore J.L."/>
        </authorList>
    </citation>
    <scope>NUCLEOTIDE SEQUENCE [LARGE SCALE GENOMIC DNA]</scope>
    <source>
        <strain evidence="11 12">cv. Gransden 2004</strain>
    </source>
</reference>
<dbReference type="Gene3D" id="3.30.70.330">
    <property type="match status" value="1"/>
</dbReference>
<dbReference type="PaxDb" id="3218-PP1S20_122V6.1"/>
<dbReference type="Gramene" id="Pp3c19_15660V3.1">
    <property type="protein sequence ID" value="Pp3c19_15660V3.1"/>
    <property type="gene ID" value="Pp3c19_15660"/>
</dbReference>
<dbReference type="EMBL" id="ABEU02000019">
    <property type="protein sequence ID" value="PNR34354.1"/>
    <property type="molecule type" value="Genomic_DNA"/>
</dbReference>
<dbReference type="PANTHER" id="PTHR45880:SF1">
    <property type="entry name" value="RNA-BINDING MOTIF PROTEIN, X-LINKED 2"/>
    <property type="match status" value="1"/>
</dbReference>
<keyword evidence="12" id="KW-1185">Reference proteome</keyword>
<dbReference type="PROSITE" id="PS50102">
    <property type="entry name" value="RRM"/>
    <property type="match status" value="1"/>
</dbReference>
<dbReference type="GO" id="GO:0000398">
    <property type="term" value="P:mRNA splicing, via spliceosome"/>
    <property type="evidence" value="ECO:0000318"/>
    <property type="project" value="GO_Central"/>
</dbReference>
<dbReference type="PROSITE" id="PS50103">
    <property type="entry name" value="ZF_C3H1"/>
    <property type="match status" value="2"/>
</dbReference>
<evidence type="ECO:0000256" key="4">
    <source>
        <dbReference type="ARBA" id="ARBA00022884"/>
    </source>
</evidence>
<dbReference type="AlphaFoldDB" id="A0A2K1IYK7"/>
<dbReference type="InterPro" id="IPR000504">
    <property type="entry name" value="RRM_dom"/>
</dbReference>
<dbReference type="Gramene" id="Pp3c19_15660V3.2">
    <property type="protein sequence ID" value="Pp3c19_15660V3.2"/>
    <property type="gene ID" value="Pp3c19_15660"/>
</dbReference>
<evidence type="ECO:0000313" key="10">
    <source>
        <dbReference type="EMBL" id="PNR34354.1"/>
    </source>
</evidence>
<gene>
    <name evidence="11" type="primary">LOC112295796</name>
    <name evidence="10" type="ORF">PHYPA_024171</name>
</gene>
<dbReference type="InterPro" id="IPR051847">
    <property type="entry name" value="RNA_proc/Spliceosome_comp"/>
</dbReference>